<comment type="caution">
    <text evidence="2">The sequence shown here is derived from an EMBL/GenBank/DDBJ whole genome shotgun (WGS) entry which is preliminary data.</text>
</comment>
<dbReference type="PROSITE" id="PS51257">
    <property type="entry name" value="PROKAR_LIPOPROTEIN"/>
    <property type="match status" value="1"/>
</dbReference>
<evidence type="ECO:0000313" key="2">
    <source>
        <dbReference type="EMBL" id="KAK9886599.1"/>
    </source>
</evidence>
<dbReference type="AlphaFoldDB" id="A0AAW1V0C0"/>
<dbReference type="EMBL" id="JARQZJ010000101">
    <property type="protein sequence ID" value="KAK9886599.1"/>
    <property type="molecule type" value="Genomic_DNA"/>
</dbReference>
<feature type="region of interest" description="Disordered" evidence="1">
    <location>
        <begin position="51"/>
        <end position="72"/>
    </location>
</feature>
<evidence type="ECO:0000313" key="3">
    <source>
        <dbReference type="Proteomes" id="UP001431783"/>
    </source>
</evidence>
<name>A0AAW1V0C0_9CUCU</name>
<dbReference type="Proteomes" id="UP001431783">
    <property type="component" value="Unassembled WGS sequence"/>
</dbReference>
<proteinExistence type="predicted"/>
<accession>A0AAW1V0C0</accession>
<keyword evidence="3" id="KW-1185">Reference proteome</keyword>
<sequence>MGKKSTILNRKEEWFNYNINLLTSCLDHSITNLYAGIDLQNKLEKLRDLEKETEEKAWRPQTGKPDLNSIEGNHLDKKRKYLSNSILQIRKKTSLLQSEISDFRSRIEQQINEIKEYTSRDDQEYDDSEIILTNNQDIWS</sequence>
<gene>
    <name evidence="2" type="ORF">WA026_017522</name>
</gene>
<protein>
    <submittedName>
        <fullName evidence="2">Uncharacterized protein</fullName>
    </submittedName>
</protein>
<evidence type="ECO:0000256" key="1">
    <source>
        <dbReference type="SAM" id="MobiDB-lite"/>
    </source>
</evidence>
<organism evidence="2 3">
    <name type="scientific">Henosepilachna vigintioctopunctata</name>
    <dbReference type="NCBI Taxonomy" id="420089"/>
    <lineage>
        <taxon>Eukaryota</taxon>
        <taxon>Metazoa</taxon>
        <taxon>Ecdysozoa</taxon>
        <taxon>Arthropoda</taxon>
        <taxon>Hexapoda</taxon>
        <taxon>Insecta</taxon>
        <taxon>Pterygota</taxon>
        <taxon>Neoptera</taxon>
        <taxon>Endopterygota</taxon>
        <taxon>Coleoptera</taxon>
        <taxon>Polyphaga</taxon>
        <taxon>Cucujiformia</taxon>
        <taxon>Coccinelloidea</taxon>
        <taxon>Coccinellidae</taxon>
        <taxon>Epilachninae</taxon>
        <taxon>Epilachnini</taxon>
        <taxon>Henosepilachna</taxon>
    </lineage>
</organism>
<reference evidence="2 3" key="1">
    <citation type="submission" date="2023-03" db="EMBL/GenBank/DDBJ databases">
        <title>Genome insight into feeding habits of ladybird beetles.</title>
        <authorList>
            <person name="Li H.-S."/>
            <person name="Huang Y.-H."/>
            <person name="Pang H."/>
        </authorList>
    </citation>
    <scope>NUCLEOTIDE SEQUENCE [LARGE SCALE GENOMIC DNA]</scope>
    <source>
        <strain evidence="2">SYSU_2023b</strain>
        <tissue evidence="2">Whole body</tissue>
    </source>
</reference>